<feature type="transmembrane region" description="Helical" evidence="14">
    <location>
        <begin position="369"/>
        <end position="387"/>
    </location>
</feature>
<dbReference type="AlphaFoldDB" id="A0A8H5RF47"/>
<dbReference type="OrthoDB" id="2496787at2759"/>
<evidence type="ECO:0000256" key="5">
    <source>
        <dbReference type="ARBA" id="ARBA00022525"/>
    </source>
</evidence>
<comment type="similarity">
    <text evidence="4">Belongs to the RBT5 family.</text>
</comment>
<dbReference type="Pfam" id="PF20684">
    <property type="entry name" value="Fung_rhodopsin"/>
    <property type="match status" value="1"/>
</dbReference>
<keyword evidence="9 14" id="KW-1133">Transmembrane helix</keyword>
<comment type="similarity">
    <text evidence="13">Belongs to the SAT4 family.</text>
</comment>
<evidence type="ECO:0000259" key="15">
    <source>
        <dbReference type="SMART" id="SM00747"/>
    </source>
</evidence>
<dbReference type="GO" id="GO:0005576">
    <property type="term" value="C:extracellular region"/>
    <property type="evidence" value="ECO:0007669"/>
    <property type="project" value="UniProtKB-SubCell"/>
</dbReference>
<dbReference type="InterPro" id="IPR049326">
    <property type="entry name" value="Rhodopsin_dom_fungi"/>
</dbReference>
<evidence type="ECO:0000256" key="14">
    <source>
        <dbReference type="SAM" id="Phobius"/>
    </source>
</evidence>
<dbReference type="PANTHER" id="PTHR33048:SF143">
    <property type="entry name" value="EXTRACELLULAR MEMBRANE PROTEIN CFEM DOMAIN-CONTAINING PROTEIN-RELATED"/>
    <property type="match status" value="1"/>
</dbReference>
<dbReference type="InterPro" id="IPR008427">
    <property type="entry name" value="Extracellular_membr_CFEM_dom"/>
</dbReference>
<organism evidence="16 17">
    <name type="scientific">Fusarium tjaetaba</name>
    <dbReference type="NCBI Taxonomy" id="1567544"/>
    <lineage>
        <taxon>Eukaryota</taxon>
        <taxon>Fungi</taxon>
        <taxon>Dikarya</taxon>
        <taxon>Ascomycota</taxon>
        <taxon>Pezizomycotina</taxon>
        <taxon>Sordariomycetes</taxon>
        <taxon>Hypocreomycetidae</taxon>
        <taxon>Hypocreales</taxon>
        <taxon>Nectriaceae</taxon>
        <taxon>Fusarium</taxon>
        <taxon>Fusarium fujikuroi species complex</taxon>
    </lineage>
</organism>
<evidence type="ECO:0000313" key="16">
    <source>
        <dbReference type="EMBL" id="KAF5630786.1"/>
    </source>
</evidence>
<dbReference type="Pfam" id="PF05730">
    <property type="entry name" value="CFEM"/>
    <property type="match status" value="1"/>
</dbReference>
<dbReference type="GO" id="GO:0098552">
    <property type="term" value="C:side of membrane"/>
    <property type="evidence" value="ECO:0007669"/>
    <property type="project" value="UniProtKB-KW"/>
</dbReference>
<comment type="subcellular location">
    <subcellularLocation>
        <location evidence="2">Membrane</location>
        <topology evidence="2">Lipid-anchor</topology>
        <topology evidence="2">GPI-anchor</topology>
    </subcellularLocation>
    <subcellularLocation>
        <location evidence="1">Membrane</location>
        <topology evidence="1">Multi-pass membrane protein</topology>
    </subcellularLocation>
    <subcellularLocation>
        <location evidence="3">Secreted</location>
    </subcellularLocation>
</comment>
<feature type="transmembrane region" description="Helical" evidence="14">
    <location>
        <begin position="247"/>
        <end position="269"/>
    </location>
</feature>
<feature type="transmembrane region" description="Helical" evidence="14">
    <location>
        <begin position="497"/>
        <end position="525"/>
    </location>
</feature>
<comment type="caution">
    <text evidence="16">The sequence shown here is derived from an EMBL/GenBank/DDBJ whole genome shotgun (WGS) entry which is preliminary data.</text>
</comment>
<keyword evidence="6" id="KW-0336">GPI-anchor</keyword>
<keyword evidence="11" id="KW-1015">Disulfide bond</keyword>
<dbReference type="Proteomes" id="UP000530670">
    <property type="component" value="Unassembled WGS sequence"/>
</dbReference>
<evidence type="ECO:0000256" key="1">
    <source>
        <dbReference type="ARBA" id="ARBA00004141"/>
    </source>
</evidence>
<feature type="transmembrane region" description="Helical" evidence="14">
    <location>
        <begin position="289"/>
        <end position="308"/>
    </location>
</feature>
<proteinExistence type="inferred from homology"/>
<evidence type="ECO:0000256" key="4">
    <source>
        <dbReference type="ARBA" id="ARBA00010031"/>
    </source>
</evidence>
<keyword evidence="12" id="KW-0449">Lipoprotein</keyword>
<evidence type="ECO:0000256" key="12">
    <source>
        <dbReference type="ARBA" id="ARBA00023288"/>
    </source>
</evidence>
<feature type="transmembrane region" description="Helical" evidence="14">
    <location>
        <begin position="328"/>
        <end position="349"/>
    </location>
</feature>
<evidence type="ECO:0000256" key="11">
    <source>
        <dbReference type="ARBA" id="ARBA00023157"/>
    </source>
</evidence>
<keyword evidence="8" id="KW-0732">Signal</keyword>
<feature type="transmembrane region" description="Helical" evidence="14">
    <location>
        <begin position="593"/>
        <end position="612"/>
    </location>
</feature>
<evidence type="ECO:0000256" key="3">
    <source>
        <dbReference type="ARBA" id="ARBA00004613"/>
    </source>
</evidence>
<dbReference type="SMART" id="SM00747">
    <property type="entry name" value="CFEM"/>
    <property type="match status" value="1"/>
</dbReference>
<dbReference type="PANTHER" id="PTHR33048">
    <property type="entry name" value="PTH11-LIKE INTEGRAL MEMBRANE PROTEIN (AFU_ORTHOLOGUE AFUA_5G11245)"/>
    <property type="match status" value="1"/>
</dbReference>
<keyword evidence="6" id="KW-0325">Glycoprotein</keyword>
<accession>A0A8H5RF47</accession>
<dbReference type="EMBL" id="JAAQRI010000167">
    <property type="protein sequence ID" value="KAF5630786.1"/>
    <property type="molecule type" value="Genomic_DNA"/>
</dbReference>
<keyword evidence="7 14" id="KW-0812">Transmembrane</keyword>
<evidence type="ECO:0000256" key="7">
    <source>
        <dbReference type="ARBA" id="ARBA00022692"/>
    </source>
</evidence>
<evidence type="ECO:0000256" key="8">
    <source>
        <dbReference type="ARBA" id="ARBA00022729"/>
    </source>
</evidence>
<evidence type="ECO:0000256" key="6">
    <source>
        <dbReference type="ARBA" id="ARBA00022622"/>
    </source>
</evidence>
<evidence type="ECO:0000256" key="2">
    <source>
        <dbReference type="ARBA" id="ARBA00004589"/>
    </source>
</evidence>
<evidence type="ECO:0000256" key="10">
    <source>
        <dbReference type="ARBA" id="ARBA00023136"/>
    </source>
</evidence>
<keyword evidence="5" id="KW-0964">Secreted</keyword>
<feature type="transmembrane region" description="Helical" evidence="14">
    <location>
        <begin position="133"/>
        <end position="153"/>
    </location>
</feature>
<keyword evidence="10 14" id="KW-0472">Membrane</keyword>
<keyword evidence="17" id="KW-1185">Reference proteome</keyword>
<protein>
    <submittedName>
        <fullName evidence="16">Integral membrane protein PTH11</fullName>
    </submittedName>
</protein>
<dbReference type="RefSeq" id="XP_037204832.1">
    <property type="nucleotide sequence ID" value="XM_037354874.1"/>
</dbReference>
<evidence type="ECO:0000256" key="13">
    <source>
        <dbReference type="ARBA" id="ARBA00038359"/>
    </source>
</evidence>
<evidence type="ECO:0000313" key="17">
    <source>
        <dbReference type="Proteomes" id="UP000530670"/>
    </source>
</evidence>
<gene>
    <name evidence="16" type="ORF">FTJAE_8093</name>
</gene>
<reference evidence="16 17" key="1">
    <citation type="submission" date="2020-05" db="EMBL/GenBank/DDBJ databases">
        <title>Identification and distribution of gene clusters putatively required for synthesis of sphingolipid metabolism inhibitors in phylogenetically diverse species of the filamentous fungus Fusarium.</title>
        <authorList>
            <person name="Kim H.-S."/>
            <person name="Busman M."/>
            <person name="Brown D.W."/>
            <person name="Divon H."/>
            <person name="Uhlig S."/>
            <person name="Proctor R.H."/>
        </authorList>
    </citation>
    <scope>NUCLEOTIDE SEQUENCE [LARGE SCALE GENOMIC DNA]</scope>
    <source>
        <strain evidence="16 17">NRRL 66243</strain>
    </source>
</reference>
<sequence>MPEAREMYDEYAVLKNPSPDFDPVCCMPSRYSVWTMHPLLLLMTWTWFMSQVLCSDLSNFLAELPSCAESCVLNFVTASSYGTNATCVCNDPKLKSDLLPCVESHCLPREGLAAINLTSVACDFPIRDKHEQFNILTITLIVITGITVGLRFIEKIRYGPGLQLDDYVITGAFLVNLGNSIVCLHGLSGNGLGRDAWRFGPETITSYLCPKFLYAGQTLYATDVFATKICVLLFYLRIFPGVIIRRLIWGTVGTAVLCMVIFDLLALFQCQPISFYWKGWDQLHKGHCIGINGLAWAIAAVGIILDFWMLGIPISQLIHLQMKWKRKLAVASMFGVGTFVTVVSILRLRYLVAFGNSSNPTWDSYDTCYWSVIELNVGIWCACMPNLRVLMLKTFPRLQSSVDATPRSNQYNSSTARRPIRVPSNTPGLADNAMYRVRSEQGRKVDGSSSTAELVEMTRRSPLVVQPRLGNPGVGCKVSCVQLGHPVVALSLSVPSYLLGTAGALSVSGRALGGAIGITIFTSIYHNKMGTALPKAVGSVLAAAGHSSLLPEVLSAISNGNPTALSNVSGLPASLIPEVLAANDHANTYSWRFVWIAISVVVAANAVAACFLKSVASQMNSHVESALEESDVRRKQMRDI</sequence>
<name>A0A8H5RF47_9HYPO</name>
<dbReference type="GeneID" id="59307144"/>
<evidence type="ECO:0000256" key="9">
    <source>
        <dbReference type="ARBA" id="ARBA00022989"/>
    </source>
</evidence>
<dbReference type="InterPro" id="IPR052337">
    <property type="entry name" value="SAT4-like"/>
</dbReference>
<feature type="domain" description="CFEM" evidence="15">
    <location>
        <begin position="60"/>
        <end position="123"/>
    </location>
</feature>